<dbReference type="SUPFAM" id="SSF48726">
    <property type="entry name" value="Immunoglobulin"/>
    <property type="match status" value="1"/>
</dbReference>
<evidence type="ECO:0000259" key="1">
    <source>
        <dbReference type="PROSITE" id="PS50835"/>
    </source>
</evidence>
<dbReference type="Proteomes" id="UP000288716">
    <property type="component" value="Unassembled WGS sequence"/>
</dbReference>
<dbReference type="STRING" id="299467.A0A443SCF9"/>
<dbReference type="EMBL" id="NCKV01004038">
    <property type="protein sequence ID" value="RWS25115.1"/>
    <property type="molecule type" value="Genomic_DNA"/>
</dbReference>
<gene>
    <name evidence="2" type="ORF">B4U80_09808</name>
</gene>
<dbReference type="GO" id="GO:0004672">
    <property type="term" value="F:protein kinase activity"/>
    <property type="evidence" value="ECO:0007669"/>
    <property type="project" value="TreeGrafter"/>
</dbReference>
<dbReference type="InterPro" id="IPR013098">
    <property type="entry name" value="Ig_I-set"/>
</dbReference>
<keyword evidence="3" id="KW-1185">Reference proteome</keyword>
<organism evidence="2 3">
    <name type="scientific">Leptotrombidium deliense</name>
    <dbReference type="NCBI Taxonomy" id="299467"/>
    <lineage>
        <taxon>Eukaryota</taxon>
        <taxon>Metazoa</taxon>
        <taxon>Ecdysozoa</taxon>
        <taxon>Arthropoda</taxon>
        <taxon>Chelicerata</taxon>
        <taxon>Arachnida</taxon>
        <taxon>Acari</taxon>
        <taxon>Acariformes</taxon>
        <taxon>Trombidiformes</taxon>
        <taxon>Prostigmata</taxon>
        <taxon>Anystina</taxon>
        <taxon>Parasitengona</taxon>
        <taxon>Trombiculoidea</taxon>
        <taxon>Trombiculidae</taxon>
        <taxon>Leptotrombidium</taxon>
    </lineage>
</organism>
<evidence type="ECO:0000313" key="2">
    <source>
        <dbReference type="EMBL" id="RWS25115.1"/>
    </source>
</evidence>
<dbReference type="OrthoDB" id="504170at2759"/>
<dbReference type="FunFam" id="2.60.40.10:FF:000097">
    <property type="entry name" value="Bent, isoform F"/>
    <property type="match status" value="1"/>
</dbReference>
<dbReference type="InterPro" id="IPR013783">
    <property type="entry name" value="Ig-like_fold"/>
</dbReference>
<sequence>MVSGDEVPPTFTIKPRIQEQDDGNRLLFECHLVANPKPEIAWFHKESQLRDDKRTVIKADLVEPNKYNVTLLLSDVIESDKGPYRVFAKNKQGEVSATINLAFTRKFSF</sequence>
<evidence type="ECO:0000313" key="3">
    <source>
        <dbReference type="Proteomes" id="UP000288716"/>
    </source>
</evidence>
<dbReference type="InterPro" id="IPR036179">
    <property type="entry name" value="Ig-like_dom_sf"/>
</dbReference>
<dbReference type="VEuPathDB" id="VectorBase:LDEU006924"/>
<accession>A0A443SCF9</accession>
<protein>
    <submittedName>
        <fullName evidence="2">Twitchin-like protein</fullName>
    </submittedName>
</protein>
<dbReference type="InterPro" id="IPR007110">
    <property type="entry name" value="Ig-like_dom"/>
</dbReference>
<name>A0A443SCF9_9ACAR</name>
<dbReference type="PROSITE" id="PS50835">
    <property type="entry name" value="IG_LIKE"/>
    <property type="match status" value="1"/>
</dbReference>
<dbReference type="Gene3D" id="2.60.40.10">
    <property type="entry name" value="Immunoglobulins"/>
    <property type="match status" value="1"/>
</dbReference>
<dbReference type="PANTHER" id="PTHR47633:SF8">
    <property type="entry name" value="SPEG NEIGHBOR PROTEIN"/>
    <property type="match status" value="1"/>
</dbReference>
<dbReference type="AlphaFoldDB" id="A0A443SCF9"/>
<comment type="caution">
    <text evidence="2">The sequence shown here is derived from an EMBL/GenBank/DDBJ whole genome shotgun (WGS) entry which is preliminary data.</text>
</comment>
<dbReference type="PANTHER" id="PTHR47633">
    <property type="entry name" value="IMMUNOGLOBULIN"/>
    <property type="match status" value="1"/>
</dbReference>
<dbReference type="Pfam" id="PF07679">
    <property type="entry name" value="I-set"/>
    <property type="match status" value="1"/>
</dbReference>
<proteinExistence type="predicted"/>
<feature type="domain" description="Ig-like" evidence="1">
    <location>
        <begin position="9"/>
        <end position="102"/>
    </location>
</feature>
<reference evidence="2 3" key="1">
    <citation type="journal article" date="2018" name="Gigascience">
        <title>Genomes of trombidid mites reveal novel predicted allergens and laterally-transferred genes associated with secondary metabolism.</title>
        <authorList>
            <person name="Dong X."/>
            <person name="Chaisiri K."/>
            <person name="Xia D."/>
            <person name="Armstrong S.D."/>
            <person name="Fang Y."/>
            <person name="Donnelly M.J."/>
            <person name="Kadowaki T."/>
            <person name="McGarry J.W."/>
            <person name="Darby A.C."/>
            <person name="Makepeace B.L."/>
        </authorList>
    </citation>
    <scope>NUCLEOTIDE SEQUENCE [LARGE SCALE GENOMIC DNA]</scope>
    <source>
        <strain evidence="2">UoL-UT</strain>
    </source>
</reference>